<keyword evidence="1" id="KW-1133">Transmembrane helix</keyword>
<name>A0A1S3EG66_CICAR</name>
<dbReference type="PaxDb" id="3827-XP_004513202.1"/>
<evidence type="ECO:0000313" key="2">
    <source>
        <dbReference type="Proteomes" id="UP000087171"/>
    </source>
</evidence>
<reference evidence="3" key="1">
    <citation type="submission" date="2025-08" db="UniProtKB">
        <authorList>
            <consortium name="RefSeq"/>
        </authorList>
    </citation>
    <scope>IDENTIFICATION</scope>
    <source>
        <tissue evidence="3">Etiolated seedlings</tissue>
    </source>
</reference>
<gene>
    <name evidence="3" type="primary">LOC101492162</name>
</gene>
<dbReference type="RefSeq" id="XP_012574832.1">
    <property type="nucleotide sequence ID" value="XM_012719378.2"/>
</dbReference>
<evidence type="ECO:0000313" key="3">
    <source>
        <dbReference type="RefSeq" id="XP_012574832.1"/>
    </source>
</evidence>
<organism evidence="2 3">
    <name type="scientific">Cicer arietinum</name>
    <name type="common">Chickpea</name>
    <name type="synonym">Garbanzo</name>
    <dbReference type="NCBI Taxonomy" id="3827"/>
    <lineage>
        <taxon>Eukaryota</taxon>
        <taxon>Viridiplantae</taxon>
        <taxon>Streptophyta</taxon>
        <taxon>Embryophyta</taxon>
        <taxon>Tracheophyta</taxon>
        <taxon>Spermatophyta</taxon>
        <taxon>Magnoliopsida</taxon>
        <taxon>eudicotyledons</taxon>
        <taxon>Gunneridae</taxon>
        <taxon>Pentapetalae</taxon>
        <taxon>rosids</taxon>
        <taxon>fabids</taxon>
        <taxon>Fabales</taxon>
        <taxon>Fabaceae</taxon>
        <taxon>Papilionoideae</taxon>
        <taxon>50 kb inversion clade</taxon>
        <taxon>NPAAA clade</taxon>
        <taxon>Hologalegina</taxon>
        <taxon>IRL clade</taxon>
        <taxon>Cicereae</taxon>
        <taxon>Cicer</taxon>
    </lineage>
</organism>
<dbReference type="GeneID" id="101492162"/>
<dbReference type="KEGG" id="cam:101492162"/>
<dbReference type="eggNOG" id="ENOG502S47K">
    <property type="taxonomic scope" value="Eukaryota"/>
</dbReference>
<keyword evidence="1" id="KW-0472">Membrane</keyword>
<sequence>MQRSSSLNRFSDDYFKSSVTVSESSGLRSYDVNTLPTYDPISELAKKEIARVRFAENAVHVIPIVIFICAITLWFFSNSDVGIIGAQIGRLSLDGEIENDSDGTQTGILPTMNSGDIFAEEITAEKVFTKPKTI</sequence>
<dbReference type="PANTHER" id="PTHR34189">
    <property type="entry name" value="TRANSMEMBRANE PROTEIN"/>
    <property type="match status" value="1"/>
</dbReference>
<dbReference type="STRING" id="3827.A0A1S3EG66"/>
<dbReference type="Proteomes" id="UP000087171">
    <property type="component" value="Unplaced"/>
</dbReference>
<dbReference type="AlphaFoldDB" id="A0A1S3EG66"/>
<proteinExistence type="predicted"/>
<dbReference type="PANTHER" id="PTHR34189:SF4">
    <property type="entry name" value="TRANSMEMBRANE PROTEIN"/>
    <property type="match status" value="1"/>
</dbReference>
<feature type="transmembrane region" description="Helical" evidence="1">
    <location>
        <begin position="54"/>
        <end position="76"/>
    </location>
</feature>
<keyword evidence="1" id="KW-0812">Transmembrane</keyword>
<dbReference type="OrthoDB" id="1028093at2759"/>
<accession>A0A1S3EG66</accession>
<keyword evidence="2" id="KW-1185">Reference proteome</keyword>
<evidence type="ECO:0000256" key="1">
    <source>
        <dbReference type="SAM" id="Phobius"/>
    </source>
</evidence>
<protein>
    <submittedName>
        <fullName evidence="3">Uncharacterized protein LOC101492162</fullName>
    </submittedName>
</protein>